<reference evidence="1" key="2">
    <citation type="submission" date="2023-05" db="EMBL/GenBank/DDBJ databases">
        <authorList>
            <consortium name="Lawrence Berkeley National Laboratory"/>
            <person name="Steindorff A."/>
            <person name="Hensen N."/>
            <person name="Bonometti L."/>
            <person name="Westerberg I."/>
            <person name="Brannstrom I.O."/>
            <person name="Guillou S."/>
            <person name="Cros-Aarteil S."/>
            <person name="Calhoun S."/>
            <person name="Haridas S."/>
            <person name="Kuo A."/>
            <person name="Mondo S."/>
            <person name="Pangilinan J."/>
            <person name="Riley R."/>
            <person name="Labutti K."/>
            <person name="Andreopoulos B."/>
            <person name="Lipzen A."/>
            <person name="Chen C."/>
            <person name="Yanf M."/>
            <person name="Daum C."/>
            <person name="Ng V."/>
            <person name="Clum A."/>
            <person name="Ohm R."/>
            <person name="Martin F."/>
            <person name="Silar P."/>
            <person name="Natvig D."/>
            <person name="Lalanne C."/>
            <person name="Gautier V."/>
            <person name="Ament-Velasquez S.L."/>
            <person name="Kruys A."/>
            <person name="Hutchinson M.I."/>
            <person name="Powell A.J."/>
            <person name="Barry K."/>
            <person name="Miller A.N."/>
            <person name="Grigoriev I.V."/>
            <person name="Debuchy R."/>
            <person name="Gladieux P."/>
            <person name="Thoren M.H."/>
            <person name="Johannesson H."/>
        </authorList>
    </citation>
    <scope>NUCLEOTIDE SEQUENCE</scope>
    <source>
        <strain evidence="1">PSN293</strain>
    </source>
</reference>
<protein>
    <submittedName>
        <fullName evidence="1">Uncharacterized protein</fullName>
    </submittedName>
</protein>
<reference evidence="1" key="1">
    <citation type="journal article" date="2023" name="Mol. Phylogenet. Evol.">
        <title>Genome-scale phylogeny and comparative genomics of the fungal order Sordariales.</title>
        <authorList>
            <person name="Hensen N."/>
            <person name="Bonometti L."/>
            <person name="Westerberg I."/>
            <person name="Brannstrom I.O."/>
            <person name="Guillou S."/>
            <person name="Cros-Aarteil S."/>
            <person name="Calhoun S."/>
            <person name="Haridas S."/>
            <person name="Kuo A."/>
            <person name="Mondo S."/>
            <person name="Pangilinan J."/>
            <person name="Riley R."/>
            <person name="LaButti K."/>
            <person name="Andreopoulos B."/>
            <person name="Lipzen A."/>
            <person name="Chen C."/>
            <person name="Yan M."/>
            <person name="Daum C."/>
            <person name="Ng V."/>
            <person name="Clum A."/>
            <person name="Steindorff A."/>
            <person name="Ohm R.A."/>
            <person name="Martin F."/>
            <person name="Silar P."/>
            <person name="Natvig D.O."/>
            <person name="Lalanne C."/>
            <person name="Gautier V."/>
            <person name="Ament-Velasquez S.L."/>
            <person name="Kruys A."/>
            <person name="Hutchinson M.I."/>
            <person name="Powell A.J."/>
            <person name="Barry K."/>
            <person name="Miller A.N."/>
            <person name="Grigoriev I.V."/>
            <person name="Debuchy R."/>
            <person name="Gladieux P."/>
            <person name="Hiltunen Thoren M."/>
            <person name="Johannesson H."/>
        </authorList>
    </citation>
    <scope>NUCLEOTIDE SEQUENCE</scope>
    <source>
        <strain evidence="1">PSN293</strain>
    </source>
</reference>
<keyword evidence="2" id="KW-1185">Reference proteome</keyword>
<evidence type="ECO:0000313" key="1">
    <source>
        <dbReference type="EMBL" id="KAK4214197.1"/>
    </source>
</evidence>
<sequence length="216" mass="23382">MMWSNLAGQISLIDSTMSSSHSCQCQRPRTLRFPHRPVMQLLLWCAAGLVLHHHTRPKVLGFLHNLRSIDSIAWQSSVAGSSIRRVYIDIGQAATVGDLGTDAHFLFCTTYKLDSGANQPKEIYRGRCSRLFTASRLGSTASTGPCIRRGPFSKVSLQSNGFRGLVPLASCAWSHCTLLHVLGSFRLAAVLLGCGRLPGLLSLAGFFIGLDGVASL</sequence>
<evidence type="ECO:0000313" key="2">
    <source>
        <dbReference type="Proteomes" id="UP001301769"/>
    </source>
</evidence>
<accession>A0AAN6YDR8</accession>
<comment type="caution">
    <text evidence="1">The sequence shown here is derived from an EMBL/GenBank/DDBJ whole genome shotgun (WGS) entry which is preliminary data.</text>
</comment>
<proteinExistence type="predicted"/>
<dbReference type="Proteomes" id="UP001301769">
    <property type="component" value="Unassembled WGS sequence"/>
</dbReference>
<gene>
    <name evidence="1" type="ORF">QBC37DRAFT_157962</name>
</gene>
<name>A0AAN6YDR8_9PEZI</name>
<dbReference type="AlphaFoldDB" id="A0AAN6YDR8"/>
<organism evidence="1 2">
    <name type="scientific">Rhypophila decipiens</name>
    <dbReference type="NCBI Taxonomy" id="261697"/>
    <lineage>
        <taxon>Eukaryota</taxon>
        <taxon>Fungi</taxon>
        <taxon>Dikarya</taxon>
        <taxon>Ascomycota</taxon>
        <taxon>Pezizomycotina</taxon>
        <taxon>Sordariomycetes</taxon>
        <taxon>Sordariomycetidae</taxon>
        <taxon>Sordariales</taxon>
        <taxon>Naviculisporaceae</taxon>
        <taxon>Rhypophila</taxon>
    </lineage>
</organism>
<dbReference type="EMBL" id="MU858097">
    <property type="protein sequence ID" value="KAK4214197.1"/>
    <property type="molecule type" value="Genomic_DNA"/>
</dbReference>